<feature type="transmembrane region" description="Helical" evidence="8">
    <location>
        <begin position="145"/>
        <end position="166"/>
    </location>
</feature>
<keyword evidence="10" id="KW-1185">Reference proteome</keyword>
<comment type="subcellular location">
    <subcellularLocation>
        <location evidence="1">Cell membrane</location>
        <topology evidence="1">Multi-pass membrane protein</topology>
    </subcellularLocation>
</comment>
<organism evidence="9 10">
    <name type="scientific">Microbacterium salsuginis</name>
    <dbReference type="NCBI Taxonomy" id="2722803"/>
    <lineage>
        <taxon>Bacteria</taxon>
        <taxon>Bacillati</taxon>
        <taxon>Actinomycetota</taxon>
        <taxon>Actinomycetes</taxon>
        <taxon>Micrococcales</taxon>
        <taxon>Microbacteriaceae</taxon>
        <taxon>Microbacterium</taxon>
    </lineage>
</organism>
<comment type="similarity">
    <text evidence="2">Belongs to the binding-protein-dependent transport system permease family. FecCD subfamily.</text>
</comment>
<feature type="transmembrane region" description="Helical" evidence="8">
    <location>
        <begin position="190"/>
        <end position="211"/>
    </location>
</feature>
<feature type="transmembrane region" description="Helical" evidence="8">
    <location>
        <begin position="54"/>
        <end position="72"/>
    </location>
</feature>
<feature type="transmembrane region" description="Helical" evidence="8">
    <location>
        <begin position="236"/>
        <end position="258"/>
    </location>
</feature>
<dbReference type="InterPro" id="IPR000522">
    <property type="entry name" value="ABC_transptr_permease_BtuC"/>
</dbReference>
<dbReference type="SUPFAM" id="SSF81345">
    <property type="entry name" value="ABC transporter involved in vitamin B12 uptake, BtuC"/>
    <property type="match status" value="1"/>
</dbReference>
<dbReference type="Proteomes" id="UP001429745">
    <property type="component" value="Unassembled WGS sequence"/>
</dbReference>
<evidence type="ECO:0000256" key="8">
    <source>
        <dbReference type="SAM" id="Phobius"/>
    </source>
</evidence>
<feature type="transmembrane region" description="Helical" evidence="8">
    <location>
        <begin position="278"/>
        <end position="295"/>
    </location>
</feature>
<evidence type="ECO:0000256" key="4">
    <source>
        <dbReference type="ARBA" id="ARBA00022475"/>
    </source>
</evidence>
<keyword evidence="4" id="KW-1003">Cell membrane</keyword>
<keyword evidence="5 8" id="KW-0812">Transmembrane</keyword>
<keyword evidence="3" id="KW-0813">Transport</keyword>
<name>A0ABX1KDZ9_9MICO</name>
<proteinExistence type="inferred from homology"/>
<reference evidence="9 10" key="1">
    <citation type="submission" date="2020-04" db="EMBL/GenBank/DDBJ databases">
        <title>CFH 90308 Microbacterium sp.</title>
        <authorList>
            <person name="Nie G."/>
            <person name="Ming H."/>
            <person name="Xia T."/>
        </authorList>
    </citation>
    <scope>NUCLEOTIDE SEQUENCE [LARGE SCALE GENOMIC DNA]</scope>
    <source>
        <strain evidence="9 10">CFH 90308</strain>
    </source>
</reference>
<protein>
    <submittedName>
        <fullName evidence="9">Iron chelate uptake ABC transporter family permease subunit</fullName>
    </submittedName>
</protein>
<evidence type="ECO:0000256" key="6">
    <source>
        <dbReference type="ARBA" id="ARBA00022989"/>
    </source>
</evidence>
<dbReference type="Pfam" id="PF01032">
    <property type="entry name" value="FecCD"/>
    <property type="match status" value="1"/>
</dbReference>
<evidence type="ECO:0000256" key="5">
    <source>
        <dbReference type="ARBA" id="ARBA00022692"/>
    </source>
</evidence>
<accession>A0ABX1KDZ9</accession>
<dbReference type="EMBL" id="JABACI010000003">
    <property type="protein sequence ID" value="NLP84543.1"/>
    <property type="molecule type" value="Genomic_DNA"/>
</dbReference>
<evidence type="ECO:0000256" key="3">
    <source>
        <dbReference type="ARBA" id="ARBA00022448"/>
    </source>
</evidence>
<dbReference type="Gene3D" id="1.10.3470.10">
    <property type="entry name" value="ABC transporter involved in vitamin B12 uptake, BtuC"/>
    <property type="match status" value="1"/>
</dbReference>
<feature type="transmembrane region" description="Helical" evidence="8">
    <location>
        <begin position="84"/>
        <end position="106"/>
    </location>
</feature>
<feature type="transmembrane region" description="Helical" evidence="8">
    <location>
        <begin position="302"/>
        <end position="323"/>
    </location>
</feature>
<feature type="transmembrane region" description="Helical" evidence="8">
    <location>
        <begin position="112"/>
        <end position="138"/>
    </location>
</feature>
<evidence type="ECO:0000256" key="2">
    <source>
        <dbReference type="ARBA" id="ARBA00007935"/>
    </source>
</evidence>
<keyword evidence="6 8" id="KW-1133">Transmembrane helix</keyword>
<evidence type="ECO:0000256" key="1">
    <source>
        <dbReference type="ARBA" id="ARBA00004651"/>
    </source>
</evidence>
<evidence type="ECO:0000256" key="7">
    <source>
        <dbReference type="ARBA" id="ARBA00023136"/>
    </source>
</evidence>
<comment type="caution">
    <text evidence="9">The sequence shown here is derived from an EMBL/GenBank/DDBJ whole genome shotgun (WGS) entry which is preliminary data.</text>
</comment>
<dbReference type="InterPro" id="IPR037294">
    <property type="entry name" value="ABC_BtuC-like"/>
</dbReference>
<gene>
    <name evidence="9" type="ORF">HF576_11855</name>
</gene>
<dbReference type="PANTHER" id="PTHR30472">
    <property type="entry name" value="FERRIC ENTEROBACTIN TRANSPORT SYSTEM PERMEASE PROTEIN"/>
    <property type="match status" value="1"/>
</dbReference>
<sequence>MLAALLVATVLACALHVSLGGSSIDFVAVLSTLFGAPPDPRTELAVMEFRMPRTVAAVVSGSALAVAGAITQTIARNPLASPDILGVTAGASLGAVGVLVLAGGGAGGLSGAAALIGMPAAAFLGGLLAGLAVFLLAYRGLVDGYRIVLVGLGVSWLATSLVTWLLTLGDVTNAAQALTWMSGSLNAEEWTLVGPLSVAALVLMVATGFVARPLSLTAFGEPTAIGLGARVNRSRALALVAAVLLASLATVIAGPLAFVALAAPQIARMLVRSATPPLAASALVGALMVLLADVLTARLFPLPLPAGVGTAIIGVPYLVWLLITTQRRTA</sequence>
<dbReference type="PANTHER" id="PTHR30472:SF24">
    <property type="entry name" value="FERRIC ENTEROBACTIN TRANSPORT SYSTEM PERMEASE PROTEIN FEPG"/>
    <property type="match status" value="1"/>
</dbReference>
<evidence type="ECO:0000313" key="10">
    <source>
        <dbReference type="Proteomes" id="UP001429745"/>
    </source>
</evidence>
<keyword evidence="7 8" id="KW-0472">Membrane</keyword>
<evidence type="ECO:0000313" key="9">
    <source>
        <dbReference type="EMBL" id="NLP84543.1"/>
    </source>
</evidence>
<dbReference type="CDD" id="cd06550">
    <property type="entry name" value="TM_ABC_iron-siderophores_like"/>
    <property type="match status" value="1"/>
</dbReference>